<reference evidence="5" key="1">
    <citation type="submission" date="2022-01" db="EMBL/GenBank/DDBJ databases">
        <authorList>
            <person name="King R."/>
        </authorList>
    </citation>
    <scope>NUCLEOTIDE SEQUENCE</scope>
</reference>
<feature type="compositionally biased region" description="Acidic residues" evidence="3">
    <location>
        <begin position="215"/>
        <end position="228"/>
    </location>
</feature>
<proteinExistence type="inferred from homology"/>
<dbReference type="Pfam" id="PF01248">
    <property type="entry name" value="Ribosomal_L7Ae"/>
    <property type="match status" value="1"/>
</dbReference>
<dbReference type="GO" id="GO:0005655">
    <property type="term" value="C:nucleolar ribonuclease P complex"/>
    <property type="evidence" value="ECO:0007669"/>
    <property type="project" value="InterPro"/>
</dbReference>
<keyword evidence="2" id="KW-0687">Ribonucleoprotein</keyword>
<sequence length="334" mass="38002">MSSTPAFTEKQLKSTLSAKKNKPKEARKHVLACPFKEFRPRIKSEEDQKLLHDVIMHKVPLLKHQKNVPWEQIKHVPKEERKAARAVPDSTGGPKKNNIRLGVNEVTKLLEKKSAGAVLISGDTKPMKIVQHVVDMAVLHRVPVLILDDLKSTLHQKCGIAAMTFAIERDLPPDSPLIAIKECVENIFAKIPSPLNHINYKRSLEDIVSTNEPAEQMEDDEEDEEEPKFDETEVRKRVYLEKPKSGRAFVPQEPKKRKKVGKMDVDETGFLSFTNESTDWPPAYSTPSYKSLAVKTHRGNRVRAKNKLQRIRTRKNKKSNKDEKEQTGTDDVGN</sequence>
<dbReference type="PRINTS" id="PR00881">
    <property type="entry name" value="L7ARS6FAMILY"/>
</dbReference>
<dbReference type="InterPro" id="IPR042848">
    <property type="entry name" value="Rpp38"/>
</dbReference>
<evidence type="ECO:0000313" key="6">
    <source>
        <dbReference type="Proteomes" id="UP001153712"/>
    </source>
</evidence>
<dbReference type="AlphaFoldDB" id="A0A9N9TX02"/>
<feature type="region of interest" description="Disordered" evidence="3">
    <location>
        <begin position="1"/>
        <end position="26"/>
    </location>
</feature>
<evidence type="ECO:0000256" key="3">
    <source>
        <dbReference type="SAM" id="MobiDB-lite"/>
    </source>
</evidence>
<dbReference type="Proteomes" id="UP001153712">
    <property type="component" value="Chromosome 6"/>
</dbReference>
<feature type="compositionally biased region" description="Basic residues" evidence="3">
    <location>
        <begin position="295"/>
        <end position="318"/>
    </location>
</feature>
<dbReference type="InterPro" id="IPR018492">
    <property type="entry name" value="Ribosomal_eL8/Nhp2"/>
</dbReference>
<dbReference type="Gene3D" id="3.30.1330.30">
    <property type="match status" value="1"/>
</dbReference>
<evidence type="ECO:0000256" key="2">
    <source>
        <dbReference type="ARBA" id="ARBA00023274"/>
    </source>
</evidence>
<accession>A0A9N9TX02</accession>
<dbReference type="GO" id="GO:0033204">
    <property type="term" value="F:ribonuclease P RNA binding"/>
    <property type="evidence" value="ECO:0007669"/>
    <property type="project" value="TreeGrafter"/>
</dbReference>
<evidence type="ECO:0000256" key="1">
    <source>
        <dbReference type="ARBA" id="ARBA00007337"/>
    </source>
</evidence>
<dbReference type="SUPFAM" id="SSF55315">
    <property type="entry name" value="L30e-like"/>
    <property type="match status" value="1"/>
</dbReference>
<dbReference type="PANTHER" id="PTHR46948:SF1">
    <property type="entry name" value="RIBONUCLEASE P PROTEIN SUBUNIT P38"/>
    <property type="match status" value="1"/>
</dbReference>
<comment type="similarity">
    <text evidence="1">Belongs to the eukaryotic ribosomal protein eL8 family.</text>
</comment>
<dbReference type="PANTHER" id="PTHR46948">
    <property type="entry name" value="RIBONUCLEASE P PROTEIN SUBUNIT P38"/>
    <property type="match status" value="1"/>
</dbReference>
<dbReference type="OrthoDB" id="20109at2759"/>
<dbReference type="InterPro" id="IPR029064">
    <property type="entry name" value="Ribosomal_eL30-like_sf"/>
</dbReference>
<feature type="region of interest" description="Disordered" evidence="3">
    <location>
        <begin position="77"/>
        <end position="98"/>
    </location>
</feature>
<feature type="region of interest" description="Disordered" evidence="3">
    <location>
        <begin position="211"/>
        <end position="235"/>
    </location>
</feature>
<protein>
    <recommendedName>
        <fullName evidence="4">Ribosomal protein eL8/eL30/eS12/Gadd45 domain-containing protein</fullName>
    </recommendedName>
</protein>
<evidence type="ECO:0000259" key="4">
    <source>
        <dbReference type="Pfam" id="PF01248"/>
    </source>
</evidence>
<feature type="region of interest" description="Disordered" evidence="3">
    <location>
        <begin position="291"/>
        <end position="334"/>
    </location>
</feature>
<dbReference type="EMBL" id="OU900099">
    <property type="protein sequence ID" value="CAG9863509.1"/>
    <property type="molecule type" value="Genomic_DNA"/>
</dbReference>
<gene>
    <name evidence="5" type="ORF">PHYEVI_LOCUS9795</name>
</gene>
<dbReference type="GO" id="GO:0004526">
    <property type="term" value="F:ribonuclease P activity"/>
    <property type="evidence" value="ECO:0007669"/>
    <property type="project" value="TreeGrafter"/>
</dbReference>
<dbReference type="GO" id="GO:0000172">
    <property type="term" value="C:ribonuclease MRP complex"/>
    <property type="evidence" value="ECO:0007669"/>
    <property type="project" value="InterPro"/>
</dbReference>
<dbReference type="InterPro" id="IPR004038">
    <property type="entry name" value="Ribosomal_eL8/eL30/eS12/Gad45"/>
</dbReference>
<organism evidence="5 6">
    <name type="scientific">Phyllotreta striolata</name>
    <name type="common">Striped flea beetle</name>
    <name type="synonym">Crioceris striolata</name>
    <dbReference type="NCBI Taxonomy" id="444603"/>
    <lineage>
        <taxon>Eukaryota</taxon>
        <taxon>Metazoa</taxon>
        <taxon>Ecdysozoa</taxon>
        <taxon>Arthropoda</taxon>
        <taxon>Hexapoda</taxon>
        <taxon>Insecta</taxon>
        <taxon>Pterygota</taxon>
        <taxon>Neoptera</taxon>
        <taxon>Endopterygota</taxon>
        <taxon>Coleoptera</taxon>
        <taxon>Polyphaga</taxon>
        <taxon>Cucujiformia</taxon>
        <taxon>Chrysomeloidea</taxon>
        <taxon>Chrysomelidae</taxon>
        <taxon>Galerucinae</taxon>
        <taxon>Alticini</taxon>
        <taxon>Phyllotreta</taxon>
    </lineage>
</organism>
<dbReference type="GO" id="GO:0001682">
    <property type="term" value="P:tRNA 5'-leader removal"/>
    <property type="evidence" value="ECO:0007669"/>
    <property type="project" value="InterPro"/>
</dbReference>
<dbReference type="GO" id="GO:0001650">
    <property type="term" value="C:fibrillar center"/>
    <property type="evidence" value="ECO:0007669"/>
    <property type="project" value="TreeGrafter"/>
</dbReference>
<name>A0A9N9TX02_PHYSR</name>
<evidence type="ECO:0000313" key="5">
    <source>
        <dbReference type="EMBL" id="CAG9863509.1"/>
    </source>
</evidence>
<keyword evidence="6" id="KW-1185">Reference proteome</keyword>
<feature type="domain" description="Ribosomal protein eL8/eL30/eS12/Gadd45" evidence="4">
    <location>
        <begin position="95"/>
        <end position="149"/>
    </location>
</feature>